<comment type="similarity">
    <text evidence="1">Belongs to the LDH2/MDH2 oxidoreductase family.</text>
</comment>
<sequence length="328" mass="34378">MQVPIEKIMVAVISLLEQRGLNGGDAQVVCDHLVTAETRGYPSHGLSRLPAILRTLEGCQGQCESTLQKVTSSTAQYEANGKLGIIAVTEAVGILNHMVKSTGLSMIAVTGYVGTTGSIGQYVQIAAEQNIIMLATSSSEYAVAPYGSRRAILGTNPMAIGFPLQPDAVVADVATAAWSYGDLRLAMTQGRQIPAGVVQTIDGEASTDPNDADNGSQLPMAGHKGYALGLAMELLCGPFAGGKAGRDAVNGTDATLLIGFRADLFRDNAEVSADAMALAAEIHAAPLAQTFDEVLLPGEGAARRRRQNLRNGYLEVNDEILGLTRIEP</sequence>
<dbReference type="Pfam" id="PF02615">
    <property type="entry name" value="Ldh_2"/>
    <property type="match status" value="1"/>
</dbReference>
<dbReference type="InterPro" id="IPR043144">
    <property type="entry name" value="Mal/L-sulf/L-lact_DH-like_ah"/>
</dbReference>
<dbReference type="GO" id="GO:0047125">
    <property type="term" value="F:delta1-piperideine-2-carboxylate reductase activity"/>
    <property type="evidence" value="ECO:0007669"/>
    <property type="project" value="UniProtKB-EC"/>
</dbReference>
<dbReference type="EMBL" id="CP032427">
    <property type="protein sequence ID" value="AYC41789.1"/>
    <property type="molecule type" value="Genomic_DNA"/>
</dbReference>
<dbReference type="PANTHER" id="PTHR11091:SF0">
    <property type="entry name" value="MALATE DEHYDROGENASE"/>
    <property type="match status" value="1"/>
</dbReference>
<dbReference type="InterPro" id="IPR043143">
    <property type="entry name" value="Mal/L-sulf/L-lact_DH-like_NADP"/>
</dbReference>
<evidence type="ECO:0000256" key="1">
    <source>
        <dbReference type="ARBA" id="ARBA00006056"/>
    </source>
</evidence>
<gene>
    <name evidence="3" type="primary">dpkA</name>
    <name evidence="3" type="ORF">DWG14_06080</name>
</gene>
<dbReference type="RefSeq" id="WP_162952121.1">
    <property type="nucleotide sequence ID" value="NZ_CP032427.1"/>
</dbReference>
<dbReference type="Gene3D" id="3.30.1370.60">
    <property type="entry name" value="Hypothetical oxidoreductase yiak, domain 2"/>
    <property type="match status" value="1"/>
</dbReference>
<dbReference type="AlphaFoldDB" id="A0AAI8L5X6"/>
<dbReference type="EC" id="1.5.1.21" evidence="3"/>
<dbReference type="KEGG" id="sge:DWG14_06080"/>
<dbReference type="Gene3D" id="1.10.1530.10">
    <property type="match status" value="1"/>
</dbReference>
<evidence type="ECO:0000256" key="2">
    <source>
        <dbReference type="ARBA" id="ARBA00023002"/>
    </source>
</evidence>
<dbReference type="InterPro" id="IPR003767">
    <property type="entry name" value="Malate/L-lactate_DH-like"/>
</dbReference>
<evidence type="ECO:0000313" key="4">
    <source>
        <dbReference type="Proteomes" id="UP000265765"/>
    </source>
</evidence>
<organism evidence="3 4">
    <name type="scientific">Streptomyces griseorubiginosus</name>
    <dbReference type="NCBI Taxonomy" id="67304"/>
    <lineage>
        <taxon>Bacteria</taxon>
        <taxon>Bacillati</taxon>
        <taxon>Actinomycetota</taxon>
        <taxon>Actinomycetes</taxon>
        <taxon>Kitasatosporales</taxon>
        <taxon>Streptomycetaceae</taxon>
        <taxon>Streptomyces</taxon>
    </lineage>
</organism>
<keyword evidence="2 3" id="KW-0560">Oxidoreductase</keyword>
<dbReference type="Proteomes" id="UP000265765">
    <property type="component" value="Chromosome"/>
</dbReference>
<proteinExistence type="inferred from homology"/>
<evidence type="ECO:0000313" key="3">
    <source>
        <dbReference type="EMBL" id="AYC41789.1"/>
    </source>
</evidence>
<dbReference type="GeneID" id="91284914"/>
<dbReference type="SUPFAM" id="SSF89733">
    <property type="entry name" value="L-sulfolactate dehydrogenase-like"/>
    <property type="match status" value="1"/>
</dbReference>
<name>A0AAI8L5X6_9ACTN</name>
<reference evidence="3 4" key="1">
    <citation type="submission" date="2018-09" db="EMBL/GenBank/DDBJ databases">
        <title>Production of Trimethoprim by Streptomyces sp. 3E-1.</title>
        <authorList>
            <person name="Kang H.J."/>
            <person name="Kim S.B."/>
        </authorList>
    </citation>
    <scope>NUCLEOTIDE SEQUENCE [LARGE SCALE GENOMIC DNA]</scope>
    <source>
        <strain evidence="3 4">3E-1</strain>
    </source>
</reference>
<accession>A0AAI8L5X6</accession>
<dbReference type="PANTHER" id="PTHR11091">
    <property type="entry name" value="OXIDOREDUCTASE-RELATED"/>
    <property type="match status" value="1"/>
</dbReference>
<protein>
    <submittedName>
        <fullName evidence="3">Delta(1)-pyrroline-2-carboxylate/Delta(1)-piperideine-2-carboxylate reductase</fullName>
        <ecNumber evidence="3">1.5.1.21</ecNumber>
    </submittedName>
</protein>
<dbReference type="InterPro" id="IPR036111">
    <property type="entry name" value="Mal/L-sulfo/L-lacto_DH-like_sf"/>
</dbReference>